<sequence>MTNLNPHIAIADGYQTFTSSASTTEPPFPLWVTLFTTFVVYHIAGILLADLSTIVNVIKSIYRASIDKLKHIYTTSLIAAQLCIALDRVSNSTPETNKAITLEILNFRGTECVAAICCLPANLSVNTTPTSSDRTDEPTTEPTQITTPRSGLWEGTCVSDTAEIHSPTTSSFDRTDVE</sequence>
<keyword evidence="4" id="KW-1185">Reference proteome</keyword>
<dbReference type="OrthoDB" id="3772830at2759"/>
<evidence type="ECO:0000256" key="1">
    <source>
        <dbReference type="SAM" id="MobiDB-lite"/>
    </source>
</evidence>
<evidence type="ECO:0000256" key="2">
    <source>
        <dbReference type="SAM" id="Phobius"/>
    </source>
</evidence>
<keyword evidence="2" id="KW-0472">Membrane</keyword>
<name>A0A8H7MD95_9PLEO</name>
<reference evidence="3" key="1">
    <citation type="submission" date="2018-12" db="EMBL/GenBank/DDBJ databases">
        <authorList>
            <person name="Syme R.A."/>
            <person name="Farfan-Caceres L."/>
            <person name="Lichtenzveig J."/>
        </authorList>
    </citation>
    <scope>NUCLEOTIDE SEQUENCE</scope>
    <source>
        <strain evidence="3">Al4</strain>
    </source>
</reference>
<gene>
    <name evidence="3" type="ORF">EKO04_010511</name>
</gene>
<evidence type="ECO:0000313" key="3">
    <source>
        <dbReference type="EMBL" id="KAF9691794.1"/>
    </source>
</evidence>
<protein>
    <submittedName>
        <fullName evidence="3">Uncharacterized protein</fullName>
    </submittedName>
</protein>
<reference evidence="3" key="2">
    <citation type="submission" date="2020-09" db="EMBL/GenBank/DDBJ databases">
        <title>Reference genome assembly for Australian Ascochyta lentis isolate Al4.</title>
        <authorList>
            <person name="Lee R.C."/>
            <person name="Farfan-Caceres L.M."/>
            <person name="Debler J.W."/>
            <person name="Williams A.H."/>
            <person name="Henares B.M."/>
        </authorList>
    </citation>
    <scope>NUCLEOTIDE SEQUENCE</scope>
    <source>
        <strain evidence="3">Al4</strain>
    </source>
</reference>
<evidence type="ECO:0000313" key="4">
    <source>
        <dbReference type="Proteomes" id="UP000651452"/>
    </source>
</evidence>
<keyword evidence="2" id="KW-0812">Transmembrane</keyword>
<dbReference type="Proteomes" id="UP000651452">
    <property type="component" value="Unassembled WGS sequence"/>
</dbReference>
<proteinExistence type="predicted"/>
<comment type="caution">
    <text evidence="3">The sequence shown here is derived from an EMBL/GenBank/DDBJ whole genome shotgun (WGS) entry which is preliminary data.</text>
</comment>
<keyword evidence="2" id="KW-1133">Transmembrane helix</keyword>
<feature type="transmembrane region" description="Helical" evidence="2">
    <location>
        <begin position="28"/>
        <end position="49"/>
    </location>
</feature>
<organism evidence="3 4">
    <name type="scientific">Ascochyta lentis</name>
    <dbReference type="NCBI Taxonomy" id="205686"/>
    <lineage>
        <taxon>Eukaryota</taxon>
        <taxon>Fungi</taxon>
        <taxon>Dikarya</taxon>
        <taxon>Ascomycota</taxon>
        <taxon>Pezizomycotina</taxon>
        <taxon>Dothideomycetes</taxon>
        <taxon>Pleosporomycetidae</taxon>
        <taxon>Pleosporales</taxon>
        <taxon>Pleosporineae</taxon>
        <taxon>Didymellaceae</taxon>
        <taxon>Ascochyta</taxon>
    </lineage>
</organism>
<accession>A0A8H7MD95</accession>
<feature type="region of interest" description="Disordered" evidence="1">
    <location>
        <begin position="127"/>
        <end position="178"/>
    </location>
</feature>
<dbReference type="EMBL" id="RZGK01000020">
    <property type="protein sequence ID" value="KAF9691794.1"/>
    <property type="molecule type" value="Genomic_DNA"/>
</dbReference>
<dbReference type="AlphaFoldDB" id="A0A8H7MD95"/>